<keyword evidence="2" id="KW-1185">Reference proteome</keyword>
<gene>
    <name evidence="1" type="ORF">EJB05_44744</name>
</gene>
<name>A0A5J9TIM9_9POAL</name>
<dbReference type="Proteomes" id="UP000324897">
    <property type="component" value="Chromosome 3"/>
</dbReference>
<feature type="non-terminal residue" evidence="1">
    <location>
        <position position="1"/>
    </location>
</feature>
<comment type="caution">
    <text evidence="1">The sequence shown here is derived from an EMBL/GenBank/DDBJ whole genome shotgun (WGS) entry which is preliminary data.</text>
</comment>
<protein>
    <submittedName>
        <fullName evidence="1">Uncharacterized protein</fullName>
    </submittedName>
</protein>
<proteinExistence type="predicted"/>
<evidence type="ECO:0000313" key="1">
    <source>
        <dbReference type="EMBL" id="TVU11175.1"/>
    </source>
</evidence>
<accession>A0A5J9TIM9</accession>
<dbReference type="AlphaFoldDB" id="A0A5J9TIM9"/>
<reference evidence="1 2" key="1">
    <citation type="journal article" date="2019" name="Sci. Rep.">
        <title>A high-quality genome of Eragrostis curvula grass provides insights into Poaceae evolution and supports new strategies to enhance forage quality.</title>
        <authorList>
            <person name="Carballo J."/>
            <person name="Santos B.A.C.M."/>
            <person name="Zappacosta D."/>
            <person name="Garbus I."/>
            <person name="Selva J.P."/>
            <person name="Gallo C.A."/>
            <person name="Diaz A."/>
            <person name="Albertini E."/>
            <person name="Caccamo M."/>
            <person name="Echenique V."/>
        </authorList>
    </citation>
    <scope>NUCLEOTIDE SEQUENCE [LARGE SCALE GENOMIC DNA]</scope>
    <source>
        <strain evidence="2">cv. Victoria</strain>
        <tissue evidence="1">Leaf</tissue>
    </source>
</reference>
<dbReference type="EMBL" id="RWGY01000039">
    <property type="protein sequence ID" value="TVU11175.1"/>
    <property type="molecule type" value="Genomic_DNA"/>
</dbReference>
<sequence length="149" mass="15924">MPSPPSASSNDGCTLTISHTSGALPIFSNGCHQGWLPTSVIGGFGNPVPHAREDYSSGSGSAQLLVISLGLQDQSRRAGYYSLTHYMAGALVLQIHCLQAVHHVPPPHYPTLALQPDHDLHQNVLLSLLPQEKPTICSSLPEKECTKKP</sequence>
<evidence type="ECO:0000313" key="2">
    <source>
        <dbReference type="Proteomes" id="UP000324897"/>
    </source>
</evidence>
<dbReference type="Gramene" id="TVU11175">
    <property type="protein sequence ID" value="TVU11175"/>
    <property type="gene ID" value="EJB05_44744"/>
</dbReference>
<organism evidence="1 2">
    <name type="scientific">Eragrostis curvula</name>
    <name type="common">weeping love grass</name>
    <dbReference type="NCBI Taxonomy" id="38414"/>
    <lineage>
        <taxon>Eukaryota</taxon>
        <taxon>Viridiplantae</taxon>
        <taxon>Streptophyta</taxon>
        <taxon>Embryophyta</taxon>
        <taxon>Tracheophyta</taxon>
        <taxon>Spermatophyta</taxon>
        <taxon>Magnoliopsida</taxon>
        <taxon>Liliopsida</taxon>
        <taxon>Poales</taxon>
        <taxon>Poaceae</taxon>
        <taxon>PACMAD clade</taxon>
        <taxon>Chloridoideae</taxon>
        <taxon>Eragrostideae</taxon>
        <taxon>Eragrostidinae</taxon>
        <taxon>Eragrostis</taxon>
    </lineage>
</organism>